<dbReference type="KEGG" id="mev:Metev_2187"/>
<dbReference type="CDD" id="cd03225">
    <property type="entry name" value="ABC_cobalt_CbiO_domain1"/>
    <property type="match status" value="1"/>
</dbReference>
<sequence>MSILETKNLKYTYPDGTTAINNVDIEINKGKKIAFVGRNGSGKSTLFLLLNGTLEPDEGEILYHNEPIKYDSKSLREIRKNVGIVFQNPDDQIFAPTIYQDVGFGPTNLGYSKDEVDEVVNNTLEYMGLKHLKDKPPHHLSGGQKKRVAIAGVVAMDPEVVILDEPLSNLDPVGADELLDLLNEYNHFGKTIIISTHNVDLAYQWADYVYLMSNSEVINEGTPDDALSDSNALKKAALTQPTYLEIYHELMIRGLAHNHRAPKDIPELVDTLKPLDLMWVNVPPETKVGDYLNLGVMYGEYAEHSPYEAVNARVLHIHENNMAIVEFDRHGFRAGGIMLYDMDKYEPDEFGELIKDADIEVIGAMGKKSKSIAEDEGIPLSITTNVIDRSILTALCGKRCLILTNGGMVDHALKRINDYAENSGIELHVGILNRRY</sequence>
<dbReference type="GO" id="GO:0016887">
    <property type="term" value="F:ATP hydrolysis activity"/>
    <property type="evidence" value="ECO:0007669"/>
    <property type="project" value="InterPro"/>
</dbReference>
<dbReference type="PROSITE" id="PS50893">
    <property type="entry name" value="ABC_TRANSPORTER_2"/>
    <property type="match status" value="1"/>
</dbReference>
<name>D7EAL4_METEZ</name>
<dbReference type="InterPro" id="IPR003593">
    <property type="entry name" value="AAA+_ATPase"/>
</dbReference>
<comment type="subcellular location">
    <subcellularLocation>
        <location evidence="1 10">Cell membrane</location>
        <topology evidence="1 10">Peripheral membrane protein</topology>
    </subcellularLocation>
</comment>
<evidence type="ECO:0000256" key="3">
    <source>
        <dbReference type="ARBA" id="ARBA00022448"/>
    </source>
</evidence>
<feature type="domain" description="ABC transporter" evidence="11">
    <location>
        <begin position="4"/>
        <end position="239"/>
    </location>
</feature>
<dbReference type="Gene3D" id="3.40.50.300">
    <property type="entry name" value="P-loop containing nucleotide triphosphate hydrolases"/>
    <property type="match status" value="1"/>
</dbReference>
<dbReference type="InterPro" id="IPR050095">
    <property type="entry name" value="ECF_ABC_transporter_ATP-bd"/>
</dbReference>
<evidence type="ECO:0000313" key="12">
    <source>
        <dbReference type="EMBL" id="ADI75013.1"/>
    </source>
</evidence>
<accession>D7EAL4</accession>
<dbReference type="PANTHER" id="PTHR43553:SF24">
    <property type="entry name" value="ENERGY-COUPLING FACTOR TRANSPORTER ATP-BINDING PROTEIN ECFA1"/>
    <property type="match status" value="1"/>
</dbReference>
<evidence type="ECO:0000256" key="5">
    <source>
        <dbReference type="ARBA" id="ARBA00022741"/>
    </source>
</evidence>
<dbReference type="HOGENOM" id="CLU_000604_13_1_2"/>
<evidence type="ECO:0000256" key="2">
    <source>
        <dbReference type="ARBA" id="ARBA00005417"/>
    </source>
</evidence>
<comment type="function">
    <text evidence="9">Probably part of an ABC transporter complex. Responsible for energy coupling to the transport system.</text>
</comment>
<dbReference type="OrthoDB" id="18209at2157"/>
<keyword evidence="6 10" id="KW-0067">ATP-binding</keyword>
<evidence type="ECO:0000259" key="11">
    <source>
        <dbReference type="PROSITE" id="PS50893"/>
    </source>
</evidence>
<reference evidence="12 13" key="1">
    <citation type="submission" date="2010-06" db="EMBL/GenBank/DDBJ databases">
        <title>Complete sequence chromosome of Methanohalobium evestigatum Z-7303.</title>
        <authorList>
            <consortium name="US DOE Joint Genome Institute"/>
            <person name="Lucas S."/>
            <person name="Copeland A."/>
            <person name="Lapidus A."/>
            <person name="Cheng J.-F."/>
            <person name="Bruce D."/>
            <person name="Goodwin L."/>
            <person name="Pitluck S."/>
            <person name="Saunders E."/>
            <person name="Detter J.C."/>
            <person name="Han C."/>
            <person name="Tapia R."/>
            <person name="Land M."/>
            <person name="Hauser L."/>
            <person name="Kyrpides N."/>
            <person name="Mikhailova N."/>
            <person name="Sieprawska-Lupa M."/>
            <person name="Whitman W.B."/>
            <person name="Anderson I."/>
            <person name="Woyke T."/>
        </authorList>
    </citation>
    <scope>NUCLEOTIDE SEQUENCE [LARGE SCALE GENOMIC DNA]</scope>
    <source>
        <strain evidence="13">ATCC BAA-1072 / DSM 3721 / NBRC 107634 / OCM 161 / Z-7303</strain>
    </source>
</reference>
<dbReference type="PANTHER" id="PTHR43553">
    <property type="entry name" value="HEAVY METAL TRANSPORTER"/>
    <property type="match status" value="1"/>
</dbReference>
<protein>
    <recommendedName>
        <fullName evidence="10">ABC transporter ATP-binding protein</fullName>
    </recommendedName>
</protein>
<gene>
    <name evidence="12" type="ordered locus">Metev_2187</name>
</gene>
<dbReference type="Proteomes" id="UP000000391">
    <property type="component" value="Chromosome"/>
</dbReference>
<dbReference type="GO" id="GO:0006824">
    <property type="term" value="P:cobalt ion transport"/>
    <property type="evidence" value="ECO:0007669"/>
    <property type="project" value="InterPro"/>
</dbReference>
<evidence type="ECO:0000256" key="9">
    <source>
        <dbReference type="ARBA" id="ARBA00025157"/>
    </source>
</evidence>
<keyword evidence="4 10" id="KW-1003">Cell membrane</keyword>
<organism evidence="12 13">
    <name type="scientific">Methanohalobium evestigatum (strain ATCC BAA-1072 / DSM 3721 / NBRC 107634 / OCM 161 / Z-7303)</name>
    <dbReference type="NCBI Taxonomy" id="644295"/>
    <lineage>
        <taxon>Archaea</taxon>
        <taxon>Methanobacteriati</taxon>
        <taxon>Methanobacteriota</taxon>
        <taxon>Stenosarchaea group</taxon>
        <taxon>Methanomicrobia</taxon>
        <taxon>Methanosarcinales</taxon>
        <taxon>Methanosarcinaceae</taxon>
        <taxon>Methanohalobium</taxon>
    </lineage>
</organism>
<dbReference type="GO" id="GO:0042626">
    <property type="term" value="F:ATPase-coupled transmembrane transporter activity"/>
    <property type="evidence" value="ECO:0007669"/>
    <property type="project" value="TreeGrafter"/>
</dbReference>
<dbReference type="AlphaFoldDB" id="D7EAL4"/>
<dbReference type="GeneID" id="9347848"/>
<dbReference type="FunFam" id="3.40.50.300:FF:000224">
    <property type="entry name" value="Energy-coupling factor transporter ATP-binding protein EcfA"/>
    <property type="match status" value="1"/>
</dbReference>
<evidence type="ECO:0000256" key="4">
    <source>
        <dbReference type="ARBA" id="ARBA00022475"/>
    </source>
</evidence>
<dbReference type="STRING" id="644295.Metev_2187"/>
<dbReference type="InterPro" id="IPR027417">
    <property type="entry name" value="P-loop_NTPase"/>
</dbReference>
<evidence type="ECO:0000256" key="1">
    <source>
        <dbReference type="ARBA" id="ARBA00004202"/>
    </source>
</evidence>
<keyword evidence="5 10" id="KW-0547">Nucleotide-binding</keyword>
<dbReference type="GO" id="GO:0043190">
    <property type="term" value="C:ATP-binding cassette (ABC) transporter complex"/>
    <property type="evidence" value="ECO:0007669"/>
    <property type="project" value="TreeGrafter"/>
</dbReference>
<evidence type="ECO:0000313" key="13">
    <source>
        <dbReference type="Proteomes" id="UP000000391"/>
    </source>
</evidence>
<dbReference type="Pfam" id="PF00005">
    <property type="entry name" value="ABC_tran"/>
    <property type="match status" value="1"/>
</dbReference>
<dbReference type="InterPro" id="IPR005876">
    <property type="entry name" value="Co_trans_ATP-bd"/>
</dbReference>
<comment type="function">
    <text evidence="10">Part of an ABC transporter complex. Responsible for energy coupling to the transport system.</text>
</comment>
<proteinExistence type="inferred from homology"/>
<dbReference type="EMBL" id="CP002069">
    <property type="protein sequence ID" value="ADI75013.1"/>
    <property type="molecule type" value="Genomic_DNA"/>
</dbReference>
<dbReference type="InterPro" id="IPR003439">
    <property type="entry name" value="ABC_transporter-like_ATP-bd"/>
</dbReference>
<dbReference type="NCBIfam" id="TIGR01166">
    <property type="entry name" value="cbiO"/>
    <property type="match status" value="1"/>
</dbReference>
<dbReference type="SMART" id="SM00382">
    <property type="entry name" value="AAA"/>
    <property type="match status" value="1"/>
</dbReference>
<dbReference type="RefSeq" id="WP_013195578.1">
    <property type="nucleotide sequence ID" value="NC_014253.1"/>
</dbReference>
<evidence type="ECO:0000256" key="8">
    <source>
        <dbReference type="ARBA" id="ARBA00023136"/>
    </source>
</evidence>
<comment type="similarity">
    <text evidence="2 10">Belongs to the ABC transporter superfamily.</text>
</comment>
<dbReference type="GO" id="GO:0005524">
    <property type="term" value="F:ATP binding"/>
    <property type="evidence" value="ECO:0007669"/>
    <property type="project" value="UniProtKB-UniRule"/>
</dbReference>
<dbReference type="InterPro" id="IPR017871">
    <property type="entry name" value="ABC_transporter-like_CS"/>
</dbReference>
<keyword evidence="8 10" id="KW-0472">Membrane</keyword>
<keyword evidence="7" id="KW-1278">Translocase</keyword>
<evidence type="ECO:0000256" key="10">
    <source>
        <dbReference type="RuleBase" id="RU364103"/>
    </source>
</evidence>
<dbReference type="PROSITE" id="PS00211">
    <property type="entry name" value="ABC_TRANSPORTER_1"/>
    <property type="match status" value="1"/>
</dbReference>
<evidence type="ECO:0000256" key="6">
    <source>
        <dbReference type="ARBA" id="ARBA00022840"/>
    </source>
</evidence>
<keyword evidence="13" id="KW-1185">Reference proteome</keyword>
<dbReference type="InterPro" id="IPR015856">
    <property type="entry name" value="ABC_transpr_CbiO/EcfA_su"/>
</dbReference>
<evidence type="ECO:0000256" key="7">
    <source>
        <dbReference type="ARBA" id="ARBA00022967"/>
    </source>
</evidence>
<dbReference type="SUPFAM" id="SSF52540">
    <property type="entry name" value="P-loop containing nucleoside triphosphate hydrolases"/>
    <property type="match status" value="1"/>
</dbReference>
<keyword evidence="3 10" id="KW-0813">Transport</keyword>